<dbReference type="AlphaFoldDB" id="A0A6A5YGF7"/>
<gene>
    <name evidence="1" type="ORF">BDV96DRAFT_607784</name>
</gene>
<proteinExistence type="predicted"/>
<sequence length="424" mass="47969">MSLNDQYPTMLRYMRAAKLTEGTPKARCFYAVIADLKKIDDELNKHIKEIGSLRLTIAKMNAKTNPTPSELAMKASCEAVTAILHEFNQNIEDWQTDYLERAQLRYHADIKAWERFREKEREEFTKLFIEYCSKRRMPLKNCFGPEGRAKVEEFHLAALEKARWDTDLMQKYGWGENKVKKDSDSKKKCYILRRGVAWTRYYTPSQGERFCPGGLYDWINGDEMVENMDHDLHSCSFMKETKPFSTQFSCPKKNNQPSAGVGVGGGVGVDVLVILLIDLLAGLLVAVSVGIELEVDGVGACVLVAAAPLVEAASGVISYPHPFRDMEEELTRLLVRDKPVCVGAKLERTHEFMILAKSRLRQSSLHLGVSPGITRRALCRKLELKIARLFELLARETARIEVVTKNNIDTPLPIVSPSQGVIRD</sequence>
<accession>A0A6A5YGF7</accession>
<evidence type="ECO:0000313" key="1">
    <source>
        <dbReference type="EMBL" id="KAF2106000.1"/>
    </source>
</evidence>
<organism evidence="1 2">
    <name type="scientific">Lophiotrema nucula</name>
    <dbReference type="NCBI Taxonomy" id="690887"/>
    <lineage>
        <taxon>Eukaryota</taxon>
        <taxon>Fungi</taxon>
        <taxon>Dikarya</taxon>
        <taxon>Ascomycota</taxon>
        <taxon>Pezizomycotina</taxon>
        <taxon>Dothideomycetes</taxon>
        <taxon>Pleosporomycetidae</taxon>
        <taxon>Pleosporales</taxon>
        <taxon>Lophiotremataceae</taxon>
        <taxon>Lophiotrema</taxon>
    </lineage>
</organism>
<name>A0A6A5YGF7_9PLEO</name>
<reference evidence="1" key="1">
    <citation type="journal article" date="2020" name="Stud. Mycol.">
        <title>101 Dothideomycetes genomes: a test case for predicting lifestyles and emergence of pathogens.</title>
        <authorList>
            <person name="Haridas S."/>
            <person name="Albert R."/>
            <person name="Binder M."/>
            <person name="Bloem J."/>
            <person name="Labutti K."/>
            <person name="Salamov A."/>
            <person name="Andreopoulos B."/>
            <person name="Baker S."/>
            <person name="Barry K."/>
            <person name="Bills G."/>
            <person name="Bluhm B."/>
            <person name="Cannon C."/>
            <person name="Castanera R."/>
            <person name="Culley D."/>
            <person name="Daum C."/>
            <person name="Ezra D."/>
            <person name="Gonzalez J."/>
            <person name="Henrissat B."/>
            <person name="Kuo A."/>
            <person name="Liang C."/>
            <person name="Lipzen A."/>
            <person name="Lutzoni F."/>
            <person name="Magnuson J."/>
            <person name="Mondo S."/>
            <person name="Nolan M."/>
            <person name="Ohm R."/>
            <person name="Pangilinan J."/>
            <person name="Park H.-J."/>
            <person name="Ramirez L."/>
            <person name="Alfaro M."/>
            <person name="Sun H."/>
            <person name="Tritt A."/>
            <person name="Yoshinaga Y."/>
            <person name="Zwiers L.-H."/>
            <person name="Turgeon B."/>
            <person name="Goodwin S."/>
            <person name="Spatafora J."/>
            <person name="Crous P."/>
            <person name="Grigoriev I."/>
        </authorList>
    </citation>
    <scope>NUCLEOTIDE SEQUENCE</scope>
    <source>
        <strain evidence="1">CBS 627.86</strain>
    </source>
</reference>
<evidence type="ECO:0000313" key="2">
    <source>
        <dbReference type="Proteomes" id="UP000799770"/>
    </source>
</evidence>
<dbReference type="EMBL" id="ML977368">
    <property type="protein sequence ID" value="KAF2106000.1"/>
    <property type="molecule type" value="Genomic_DNA"/>
</dbReference>
<protein>
    <submittedName>
        <fullName evidence="1">Uncharacterized protein</fullName>
    </submittedName>
</protein>
<dbReference type="Proteomes" id="UP000799770">
    <property type="component" value="Unassembled WGS sequence"/>
</dbReference>
<keyword evidence="2" id="KW-1185">Reference proteome</keyword>